<evidence type="ECO:0000313" key="2">
    <source>
        <dbReference type="Proteomes" id="UP000028828"/>
    </source>
</evidence>
<dbReference type="GO" id="GO:0004114">
    <property type="term" value="F:3',5'-cyclic-nucleotide phosphodiesterase activity"/>
    <property type="evidence" value="ECO:0007669"/>
    <property type="project" value="UniProtKB-EC"/>
</dbReference>
<dbReference type="AlphaFoldDB" id="A0A086L3S5"/>
<organism evidence="1 2">
    <name type="scientific">Toxoplasma gondii p89</name>
    <dbReference type="NCBI Taxonomy" id="943119"/>
    <lineage>
        <taxon>Eukaryota</taxon>
        <taxon>Sar</taxon>
        <taxon>Alveolata</taxon>
        <taxon>Apicomplexa</taxon>
        <taxon>Conoidasida</taxon>
        <taxon>Coccidia</taxon>
        <taxon>Eucoccidiorida</taxon>
        <taxon>Eimeriorina</taxon>
        <taxon>Sarcocystidae</taxon>
        <taxon>Toxoplasma</taxon>
    </lineage>
</organism>
<proteinExistence type="predicted"/>
<accession>A0A086L3S5</accession>
<dbReference type="Proteomes" id="UP000028828">
    <property type="component" value="Unassembled WGS sequence"/>
</dbReference>
<comment type="caution">
    <text evidence="1">The sequence shown here is derived from an EMBL/GenBank/DDBJ whole genome shotgun (WGS) entry which is preliminary data.</text>
</comment>
<dbReference type="EMBL" id="AEYI02000180">
    <property type="protein sequence ID" value="KFG51293.1"/>
    <property type="molecule type" value="Genomic_DNA"/>
</dbReference>
<dbReference type="EC" id="3.1.4.17" evidence="1"/>
<dbReference type="VEuPathDB" id="ToxoDB:TGP89_233065D"/>
<reference evidence="1 2" key="1">
    <citation type="submission" date="2014-03" db="EMBL/GenBank/DDBJ databases">
        <authorList>
            <person name="Sibley D."/>
            <person name="Venepally P."/>
            <person name="Karamycheva S."/>
            <person name="Hadjithomas M."/>
            <person name="Khan A."/>
            <person name="Brunk B."/>
            <person name="Roos D."/>
            <person name="Caler E."/>
            <person name="Lorenzi H."/>
        </authorList>
    </citation>
    <scope>NUCLEOTIDE SEQUENCE [LARGE SCALE GENOMIC DNA]</scope>
    <source>
        <strain evidence="2">p89</strain>
    </source>
</reference>
<evidence type="ECO:0000313" key="1">
    <source>
        <dbReference type="EMBL" id="KFG51293.1"/>
    </source>
</evidence>
<feature type="non-terminal residue" evidence="1">
    <location>
        <position position="1"/>
    </location>
</feature>
<keyword evidence="1" id="KW-0378">Hydrolase</keyword>
<protein>
    <submittedName>
        <fullName evidence="1">3'5'-cyclic nucleotide phosphodiesterase domain-containing protein</fullName>
        <ecNumber evidence="1">3.1.4.17</ecNumber>
    </submittedName>
</protein>
<name>A0A086L3S5_TOXGO</name>
<gene>
    <name evidence="1" type="ORF">TGP89_233065D</name>
</gene>
<sequence>FICRPLFGSLAQMFPAQLGDRAAELRKNRNKWKSIIDGHERR</sequence>